<name>A0A1I3XRA7_9HYPH</name>
<dbReference type="SUPFAM" id="SSF143120">
    <property type="entry name" value="YefM-like"/>
    <property type="match status" value="1"/>
</dbReference>
<gene>
    <name evidence="2" type="ORF">SAMN04488518_103103</name>
</gene>
<protein>
    <submittedName>
        <fullName evidence="2">Antitoxin component of toxin-antitoxin stability system, DNA-binding transcriptional repressor</fullName>
    </submittedName>
</protein>
<organism evidence="2 3">
    <name type="scientific">Pseudovibrio ascidiaceicola</name>
    <dbReference type="NCBI Taxonomy" id="285279"/>
    <lineage>
        <taxon>Bacteria</taxon>
        <taxon>Pseudomonadati</taxon>
        <taxon>Pseudomonadota</taxon>
        <taxon>Alphaproteobacteria</taxon>
        <taxon>Hyphomicrobiales</taxon>
        <taxon>Stappiaceae</taxon>
        <taxon>Pseudovibrio</taxon>
    </lineage>
</organism>
<dbReference type="RefSeq" id="WP_093518059.1">
    <property type="nucleotide sequence ID" value="NZ_FOSK01000003.1"/>
</dbReference>
<dbReference type="Proteomes" id="UP000199598">
    <property type="component" value="Unassembled WGS sequence"/>
</dbReference>
<keyword evidence="3" id="KW-1185">Reference proteome</keyword>
<evidence type="ECO:0000313" key="3">
    <source>
        <dbReference type="Proteomes" id="UP000199598"/>
    </source>
</evidence>
<evidence type="ECO:0000313" key="2">
    <source>
        <dbReference type="EMBL" id="SFK22055.1"/>
    </source>
</evidence>
<accession>A0A1I3XRA7</accession>
<comment type="similarity">
    <text evidence="1">Belongs to the phD/YefM antitoxin family.</text>
</comment>
<dbReference type="InterPro" id="IPR036165">
    <property type="entry name" value="YefM-like_sf"/>
</dbReference>
<evidence type="ECO:0000256" key="1">
    <source>
        <dbReference type="ARBA" id="ARBA00009981"/>
    </source>
</evidence>
<sequence length="77" mass="8687">MKVNMHEAKSNLSKLGEKVWQGERVVIAKAGKPYLDLVPHKAQLKPRKPGRFKGQIKLAPDFNEEIKEVTSGFEGEE</sequence>
<comment type="caution">
    <text evidence="2">The sequence shown here is derived from an EMBL/GenBank/DDBJ whole genome shotgun (WGS) entry which is preliminary data.</text>
</comment>
<keyword evidence="2" id="KW-0238">DNA-binding</keyword>
<proteinExistence type="inferred from homology"/>
<reference evidence="2 3" key="1">
    <citation type="submission" date="2016-10" db="EMBL/GenBank/DDBJ databases">
        <authorList>
            <person name="Varghese N."/>
            <person name="Submissions S."/>
        </authorList>
    </citation>
    <scope>NUCLEOTIDE SEQUENCE [LARGE SCALE GENOMIC DNA]</scope>
    <source>
        <strain evidence="2 3">DSM 16392</strain>
    </source>
</reference>
<dbReference type="GO" id="GO:0003677">
    <property type="term" value="F:DNA binding"/>
    <property type="evidence" value="ECO:0007669"/>
    <property type="project" value="UniProtKB-KW"/>
</dbReference>
<dbReference type="EMBL" id="FOSK01000003">
    <property type="protein sequence ID" value="SFK22055.1"/>
    <property type="molecule type" value="Genomic_DNA"/>
</dbReference>